<keyword evidence="2" id="KW-1185">Reference proteome</keyword>
<evidence type="ECO:0000313" key="2">
    <source>
        <dbReference type="Proteomes" id="UP001165960"/>
    </source>
</evidence>
<dbReference type="Proteomes" id="UP001165960">
    <property type="component" value="Unassembled WGS sequence"/>
</dbReference>
<gene>
    <name evidence="1" type="ORF">DSO57_1007558</name>
</gene>
<sequence>MEFDVLVNLVLNSLSIVLGLVTVGLVLGSDRERLAKRVSIRFTLAIAWVDVLKAASIIAYTFWETDGWSCQLVAFLLVWGVLAYMLLNGMLALNLYLVYVRGRVFSEKWTKFYFLGALGMATMLSTALLAQGALGWNATNDTCAFRDDEVATTQVVIFGCFFSWILLVCTFNSVIICLALFKLWSDKCKGRVVCQRHGHIRSLVFRM</sequence>
<organism evidence="1 2">
    <name type="scientific">Entomophthora muscae</name>
    <dbReference type="NCBI Taxonomy" id="34485"/>
    <lineage>
        <taxon>Eukaryota</taxon>
        <taxon>Fungi</taxon>
        <taxon>Fungi incertae sedis</taxon>
        <taxon>Zoopagomycota</taxon>
        <taxon>Entomophthoromycotina</taxon>
        <taxon>Entomophthoromycetes</taxon>
        <taxon>Entomophthorales</taxon>
        <taxon>Entomophthoraceae</taxon>
        <taxon>Entomophthora</taxon>
    </lineage>
</organism>
<evidence type="ECO:0000313" key="1">
    <source>
        <dbReference type="EMBL" id="KAJ9051133.1"/>
    </source>
</evidence>
<reference evidence="1" key="1">
    <citation type="submission" date="2022-04" db="EMBL/GenBank/DDBJ databases">
        <title>Genome of the entomopathogenic fungus Entomophthora muscae.</title>
        <authorList>
            <person name="Elya C."/>
            <person name="Lovett B.R."/>
            <person name="Lee E."/>
            <person name="Macias A.M."/>
            <person name="Hajek A.E."/>
            <person name="De Bivort B.L."/>
            <person name="Kasson M.T."/>
            <person name="De Fine Licht H.H."/>
            <person name="Stajich J.E."/>
        </authorList>
    </citation>
    <scope>NUCLEOTIDE SEQUENCE</scope>
    <source>
        <strain evidence="1">Berkeley</strain>
    </source>
</reference>
<dbReference type="EMBL" id="QTSX02007122">
    <property type="protein sequence ID" value="KAJ9051133.1"/>
    <property type="molecule type" value="Genomic_DNA"/>
</dbReference>
<proteinExistence type="predicted"/>
<accession>A0ACC2RM06</accession>
<comment type="caution">
    <text evidence="1">The sequence shown here is derived from an EMBL/GenBank/DDBJ whole genome shotgun (WGS) entry which is preliminary data.</text>
</comment>
<name>A0ACC2RM06_9FUNG</name>
<protein>
    <submittedName>
        <fullName evidence="1">Uncharacterized protein</fullName>
    </submittedName>
</protein>